<accession>A0A6A6F962</accession>
<dbReference type="AlphaFoldDB" id="A0A6A6F962"/>
<organism evidence="1 2">
    <name type="scientific">Cercospora zeae-maydis SCOH1-5</name>
    <dbReference type="NCBI Taxonomy" id="717836"/>
    <lineage>
        <taxon>Eukaryota</taxon>
        <taxon>Fungi</taxon>
        <taxon>Dikarya</taxon>
        <taxon>Ascomycota</taxon>
        <taxon>Pezizomycotina</taxon>
        <taxon>Dothideomycetes</taxon>
        <taxon>Dothideomycetidae</taxon>
        <taxon>Mycosphaerellales</taxon>
        <taxon>Mycosphaerellaceae</taxon>
        <taxon>Cercospora</taxon>
    </lineage>
</organism>
<name>A0A6A6F962_9PEZI</name>
<dbReference type="EMBL" id="ML992684">
    <property type="protein sequence ID" value="KAF2209930.1"/>
    <property type="molecule type" value="Genomic_DNA"/>
</dbReference>
<sequence>MTARSDSGGLEAVAISAWTAHALAAEQELGNSHDHVVTSIGTTSSEATAAAR</sequence>
<evidence type="ECO:0000313" key="1">
    <source>
        <dbReference type="EMBL" id="KAF2209930.1"/>
    </source>
</evidence>
<reference evidence="1" key="1">
    <citation type="journal article" date="2020" name="Stud. Mycol.">
        <title>101 Dothideomycetes genomes: a test case for predicting lifestyles and emergence of pathogens.</title>
        <authorList>
            <person name="Haridas S."/>
            <person name="Albert R."/>
            <person name="Binder M."/>
            <person name="Bloem J."/>
            <person name="Labutti K."/>
            <person name="Salamov A."/>
            <person name="Andreopoulos B."/>
            <person name="Baker S."/>
            <person name="Barry K."/>
            <person name="Bills G."/>
            <person name="Bluhm B."/>
            <person name="Cannon C."/>
            <person name="Castanera R."/>
            <person name="Culley D."/>
            <person name="Daum C."/>
            <person name="Ezra D."/>
            <person name="Gonzalez J."/>
            <person name="Henrissat B."/>
            <person name="Kuo A."/>
            <person name="Liang C."/>
            <person name="Lipzen A."/>
            <person name="Lutzoni F."/>
            <person name="Magnuson J."/>
            <person name="Mondo S."/>
            <person name="Nolan M."/>
            <person name="Ohm R."/>
            <person name="Pangilinan J."/>
            <person name="Park H.-J."/>
            <person name="Ramirez L."/>
            <person name="Alfaro M."/>
            <person name="Sun H."/>
            <person name="Tritt A."/>
            <person name="Yoshinaga Y."/>
            <person name="Zwiers L.-H."/>
            <person name="Turgeon B."/>
            <person name="Goodwin S."/>
            <person name="Spatafora J."/>
            <person name="Crous P."/>
            <person name="Grigoriev I."/>
        </authorList>
    </citation>
    <scope>NUCLEOTIDE SEQUENCE</scope>
    <source>
        <strain evidence="1">SCOH1-5</strain>
    </source>
</reference>
<proteinExistence type="predicted"/>
<evidence type="ECO:0000313" key="2">
    <source>
        <dbReference type="Proteomes" id="UP000799539"/>
    </source>
</evidence>
<protein>
    <submittedName>
        <fullName evidence="1">Uncharacterized protein</fullName>
    </submittedName>
</protein>
<dbReference type="Proteomes" id="UP000799539">
    <property type="component" value="Unassembled WGS sequence"/>
</dbReference>
<gene>
    <name evidence="1" type="ORF">CERZMDRAFT_91269</name>
</gene>
<keyword evidence="2" id="KW-1185">Reference proteome</keyword>